<accession>B0CDH0</accession>
<dbReference type="RefSeq" id="WP_012162397.1">
    <property type="nucleotide sequence ID" value="NC_009925.1"/>
</dbReference>
<dbReference type="eggNOG" id="ENOG502ZW5U">
    <property type="taxonomic scope" value="Bacteria"/>
</dbReference>
<dbReference type="HOGENOM" id="CLU_1140918_0_0_3"/>
<keyword evidence="2" id="KW-1185">Reference proteome</keyword>
<dbReference type="EMBL" id="CP000828">
    <property type="protein sequence ID" value="ABW26895.1"/>
    <property type="molecule type" value="Genomic_DNA"/>
</dbReference>
<sequence length="248" mass="27224">MSISIQEISIIIAAKDLSPSILNPDFLKYSDIVPSDWQYDQQPVISNSGARISYDNGVRITSQPNRVAFAQVAPSKDQPQFLINSMAARFAEKLPNADYVAVGVNPRGLVPFFDNHRGAHEFLFHQLFAQGAWQDFGQAPAQAAIQLSYVLEQGQLNLSINEAKLKGQDGQSVSAVVFSGNFNYPVRGDMGIKRVQNVIERIQLWQSTVATFQQLVNERFLGASHAPSSQPGADIPIAPPAVENEMVL</sequence>
<organism evidence="1 2">
    <name type="scientific">Acaryochloris marina (strain MBIC 11017)</name>
    <dbReference type="NCBI Taxonomy" id="329726"/>
    <lineage>
        <taxon>Bacteria</taxon>
        <taxon>Bacillati</taxon>
        <taxon>Cyanobacteriota</taxon>
        <taxon>Cyanophyceae</taxon>
        <taxon>Acaryochloridales</taxon>
        <taxon>Acaryochloridaceae</taxon>
        <taxon>Acaryochloris</taxon>
    </lineage>
</organism>
<dbReference type="KEGG" id="amr:AM1_1875"/>
<protein>
    <submittedName>
        <fullName evidence="1">Uncharacterized protein</fullName>
    </submittedName>
</protein>
<dbReference type="OrthoDB" id="570991at2"/>
<evidence type="ECO:0000313" key="2">
    <source>
        <dbReference type="Proteomes" id="UP000000268"/>
    </source>
</evidence>
<proteinExistence type="predicted"/>
<evidence type="ECO:0000313" key="1">
    <source>
        <dbReference type="EMBL" id="ABW26895.1"/>
    </source>
</evidence>
<dbReference type="AlphaFoldDB" id="B0CDH0"/>
<reference evidence="1 2" key="1">
    <citation type="journal article" date="2008" name="Proc. Natl. Acad. Sci. U.S.A.">
        <title>Niche adaptation and genome expansion in the chlorophyll d-producing cyanobacterium Acaryochloris marina.</title>
        <authorList>
            <person name="Swingley W.D."/>
            <person name="Chen M."/>
            <person name="Cheung P.C."/>
            <person name="Conrad A.L."/>
            <person name="Dejesa L.C."/>
            <person name="Hao J."/>
            <person name="Honchak B.M."/>
            <person name="Karbach L.E."/>
            <person name="Kurdoglu A."/>
            <person name="Lahiri S."/>
            <person name="Mastrian S.D."/>
            <person name="Miyashita H."/>
            <person name="Page L."/>
            <person name="Ramakrishna P."/>
            <person name="Satoh S."/>
            <person name="Sattley W.M."/>
            <person name="Shimada Y."/>
            <person name="Taylor H.L."/>
            <person name="Tomo T."/>
            <person name="Tsuchiya T."/>
            <person name="Wang Z.T."/>
            <person name="Raymond J."/>
            <person name="Mimuro M."/>
            <person name="Blankenship R.E."/>
            <person name="Touchman J.W."/>
        </authorList>
    </citation>
    <scope>NUCLEOTIDE SEQUENCE [LARGE SCALE GENOMIC DNA]</scope>
    <source>
        <strain evidence="2">MBIC 11017</strain>
    </source>
</reference>
<name>B0CDH0_ACAM1</name>
<gene>
    <name evidence="1" type="ordered locus">AM1_1875</name>
</gene>
<dbReference type="Proteomes" id="UP000000268">
    <property type="component" value="Chromosome"/>
</dbReference>